<proteinExistence type="predicted"/>
<feature type="transmembrane region" description="Helical" evidence="5">
    <location>
        <begin position="349"/>
        <end position="371"/>
    </location>
</feature>
<dbReference type="GO" id="GO:0016874">
    <property type="term" value="F:ligase activity"/>
    <property type="evidence" value="ECO:0007669"/>
    <property type="project" value="UniProtKB-KW"/>
</dbReference>
<evidence type="ECO:0000313" key="7">
    <source>
        <dbReference type="EMBL" id="QWF72577.1"/>
    </source>
</evidence>
<evidence type="ECO:0000259" key="6">
    <source>
        <dbReference type="Pfam" id="PF04932"/>
    </source>
</evidence>
<dbReference type="PANTHER" id="PTHR37422:SF13">
    <property type="entry name" value="LIPOPOLYSACCHARIDE BIOSYNTHESIS PROTEIN PA4999-RELATED"/>
    <property type="match status" value="1"/>
</dbReference>
<feature type="transmembrane region" description="Helical" evidence="5">
    <location>
        <begin position="177"/>
        <end position="197"/>
    </location>
</feature>
<keyword evidence="8" id="KW-1185">Reference proteome</keyword>
<feature type="transmembrane region" description="Helical" evidence="5">
    <location>
        <begin position="204"/>
        <end position="221"/>
    </location>
</feature>
<accession>A0A975MRB9</accession>
<reference evidence="7" key="1">
    <citation type="submission" date="2021-04" db="EMBL/GenBank/DDBJ databases">
        <title>Draft genome sequence data of methanotrophic Methylovulum sp. strain S1L and Methylomonas sp. strain S2AM isolated from boreal lake water columns.</title>
        <authorList>
            <person name="Rissanen A.J."/>
            <person name="Mangayil R."/>
            <person name="Svenning M.M."/>
            <person name="Khanongnuch R."/>
        </authorList>
    </citation>
    <scope>NUCLEOTIDE SEQUENCE</scope>
    <source>
        <strain evidence="7">S2AM</strain>
    </source>
</reference>
<comment type="subcellular location">
    <subcellularLocation>
        <location evidence="1">Membrane</location>
        <topology evidence="1">Multi-pass membrane protein</topology>
    </subcellularLocation>
</comment>
<feature type="domain" description="O-antigen ligase-related" evidence="6">
    <location>
        <begin position="189"/>
        <end position="337"/>
    </location>
</feature>
<keyword evidence="3 5" id="KW-1133">Transmembrane helix</keyword>
<feature type="transmembrane region" description="Helical" evidence="5">
    <location>
        <begin position="58"/>
        <end position="79"/>
    </location>
</feature>
<evidence type="ECO:0000256" key="3">
    <source>
        <dbReference type="ARBA" id="ARBA00022989"/>
    </source>
</evidence>
<evidence type="ECO:0000256" key="2">
    <source>
        <dbReference type="ARBA" id="ARBA00022692"/>
    </source>
</evidence>
<feature type="transmembrane region" description="Helical" evidence="5">
    <location>
        <begin position="227"/>
        <end position="245"/>
    </location>
</feature>
<keyword evidence="2 5" id="KW-0812">Transmembrane</keyword>
<evidence type="ECO:0000256" key="4">
    <source>
        <dbReference type="ARBA" id="ARBA00023136"/>
    </source>
</evidence>
<protein>
    <submittedName>
        <fullName evidence="7">O-antigen ligase family protein</fullName>
    </submittedName>
</protein>
<evidence type="ECO:0000256" key="1">
    <source>
        <dbReference type="ARBA" id="ARBA00004141"/>
    </source>
</evidence>
<dbReference type="AlphaFoldDB" id="A0A975MRB9"/>
<dbReference type="InterPro" id="IPR051533">
    <property type="entry name" value="WaaL-like"/>
</dbReference>
<evidence type="ECO:0000313" key="8">
    <source>
        <dbReference type="Proteomes" id="UP000676649"/>
    </source>
</evidence>
<sequence length="404" mass="45072">MLTYTRFSKISQQLCRYLIILAAMSAPISTMVCSIACVGIIVTWLLSGQVISGLKIAYQHPVGKAILIFVGWLLISMFYADTSAQTKLTTLLSWQKLFFVFILLGFFYQADWQRRFVYSYFIFMSLAALISLLCWFVKFGTFDQSPGIIMTNYVAQSIALIAALLCAVFLLNKPDSGVPKAYLWLSNALFVINIFIISPARSGYIALPPALIFAGIYFYGFKKLPQLIAILFSIIMIAGLSSSNLQQRIKLGLQEQTSYQTSASETSIGLRMIFYKNTMELISQNPLWGYGTSSFESVYSHYAAAQSSDWHGGKTGDPHNQYLFIWLENGLVGLILFGFYIYYALRVGWYHPAYGQIAAGFLIAICASSLFNSHFKTFPEGNLLAFFMGALLALPPKSTKAGLD</sequence>
<evidence type="ECO:0000256" key="5">
    <source>
        <dbReference type="SAM" id="Phobius"/>
    </source>
</evidence>
<feature type="transmembrane region" description="Helical" evidence="5">
    <location>
        <begin position="116"/>
        <end position="137"/>
    </location>
</feature>
<dbReference type="KEGG" id="mpad:KEF85_12985"/>
<feature type="transmembrane region" description="Helical" evidence="5">
    <location>
        <begin position="149"/>
        <end position="171"/>
    </location>
</feature>
<dbReference type="Pfam" id="PF04932">
    <property type="entry name" value="Wzy_C"/>
    <property type="match status" value="1"/>
</dbReference>
<feature type="transmembrane region" description="Helical" evidence="5">
    <location>
        <begin position="20"/>
        <end position="46"/>
    </location>
</feature>
<name>A0A975MRB9_9GAMM</name>
<feature type="transmembrane region" description="Helical" evidence="5">
    <location>
        <begin position="91"/>
        <end position="110"/>
    </location>
</feature>
<dbReference type="EMBL" id="CP073754">
    <property type="protein sequence ID" value="QWF72577.1"/>
    <property type="molecule type" value="Genomic_DNA"/>
</dbReference>
<feature type="transmembrane region" description="Helical" evidence="5">
    <location>
        <begin position="323"/>
        <end position="343"/>
    </location>
</feature>
<dbReference type="GO" id="GO:0016020">
    <property type="term" value="C:membrane"/>
    <property type="evidence" value="ECO:0007669"/>
    <property type="project" value="UniProtKB-SubCell"/>
</dbReference>
<keyword evidence="4 5" id="KW-0472">Membrane</keyword>
<dbReference type="Proteomes" id="UP000676649">
    <property type="component" value="Chromosome"/>
</dbReference>
<organism evidence="7 8">
    <name type="scientific">Methylomonas paludis</name>
    <dbReference type="NCBI Taxonomy" id="1173101"/>
    <lineage>
        <taxon>Bacteria</taxon>
        <taxon>Pseudomonadati</taxon>
        <taxon>Pseudomonadota</taxon>
        <taxon>Gammaproteobacteria</taxon>
        <taxon>Methylococcales</taxon>
        <taxon>Methylococcaceae</taxon>
        <taxon>Methylomonas</taxon>
    </lineage>
</organism>
<gene>
    <name evidence="7" type="ORF">KEF85_12985</name>
</gene>
<feature type="transmembrane region" description="Helical" evidence="5">
    <location>
        <begin position="378"/>
        <end position="395"/>
    </location>
</feature>
<keyword evidence="7" id="KW-0436">Ligase</keyword>
<dbReference type="PANTHER" id="PTHR37422">
    <property type="entry name" value="TEICHURONIC ACID BIOSYNTHESIS PROTEIN TUAE"/>
    <property type="match status" value="1"/>
</dbReference>
<dbReference type="InterPro" id="IPR007016">
    <property type="entry name" value="O-antigen_ligase-rel_domated"/>
</dbReference>